<dbReference type="AlphaFoldDB" id="A0A060UQD5"/>
<feature type="transmembrane region" description="Helical" evidence="1">
    <location>
        <begin position="6"/>
        <end position="23"/>
    </location>
</feature>
<evidence type="ECO:0000313" key="4">
    <source>
        <dbReference type="Proteomes" id="UP000193925"/>
    </source>
</evidence>
<keyword evidence="1" id="KW-1133">Transmembrane helix</keyword>
<feature type="transmembrane region" description="Helical" evidence="1">
    <location>
        <begin position="30"/>
        <end position="47"/>
    </location>
</feature>
<reference evidence="2" key="1">
    <citation type="submission" date="2014-03" db="EMBL/GenBank/DDBJ databases">
        <authorList>
            <person name="Genoscope - CEA"/>
        </authorList>
    </citation>
    <scope>NUCLEOTIDE SEQUENCE [LARGE SCALE GENOMIC DNA]</scope>
    <source>
        <strain evidence="2">CF27</strain>
    </source>
</reference>
<reference evidence="3 4" key="3">
    <citation type="submission" date="2017-03" db="EMBL/GenBank/DDBJ databases">
        <authorList>
            <person name="Regsiter A."/>
            <person name="William W."/>
        </authorList>
    </citation>
    <scope>NUCLEOTIDE SEQUENCE [LARGE SCALE GENOMIC DNA]</scope>
    <source>
        <strain evidence="3">PRJEB5721</strain>
    </source>
</reference>
<keyword evidence="4" id="KW-1185">Reference proteome</keyword>
<evidence type="ECO:0000313" key="2">
    <source>
        <dbReference type="EMBL" id="CDQ10655.1"/>
    </source>
</evidence>
<keyword evidence="1" id="KW-0812">Transmembrane</keyword>
<keyword evidence="1" id="KW-0472">Membrane</keyword>
<gene>
    <name evidence="3" type="ORF">AFERRI_10717</name>
    <name evidence="2" type="ORF">AFERRI_400436</name>
</gene>
<name>A0A060UQD5_9PROT</name>
<organism evidence="2">
    <name type="scientific">Acidithiobacillus ferrivorans</name>
    <dbReference type="NCBI Taxonomy" id="160808"/>
    <lineage>
        <taxon>Bacteria</taxon>
        <taxon>Pseudomonadati</taxon>
        <taxon>Pseudomonadota</taxon>
        <taxon>Acidithiobacillia</taxon>
        <taxon>Acidithiobacillales</taxon>
        <taxon>Acidithiobacillaceae</taxon>
        <taxon>Acidithiobacillus</taxon>
    </lineage>
</organism>
<evidence type="ECO:0000313" key="3">
    <source>
        <dbReference type="EMBL" id="SMH64683.1"/>
    </source>
</evidence>
<dbReference type="Proteomes" id="UP000193925">
    <property type="component" value="Chromosome AFERRI"/>
</dbReference>
<proteinExistence type="predicted"/>
<protein>
    <submittedName>
        <fullName evidence="2">Uncharacterized protein</fullName>
    </submittedName>
</protein>
<evidence type="ECO:0000256" key="1">
    <source>
        <dbReference type="SAM" id="Phobius"/>
    </source>
</evidence>
<accession>A0A060UQD5</accession>
<dbReference type="EMBL" id="LT841305">
    <property type="protein sequence ID" value="SMH64683.1"/>
    <property type="molecule type" value="Genomic_DNA"/>
</dbReference>
<dbReference type="EMBL" id="CCCS020000035">
    <property type="protein sequence ID" value="CDQ10655.1"/>
    <property type="molecule type" value="Genomic_DNA"/>
</dbReference>
<reference evidence="2" key="2">
    <citation type="submission" date="2014-07" db="EMBL/GenBank/DDBJ databases">
        <title>Initial genome analysis of the psychrotolerant acidophile Acidithiobacillus ferrivorans CF27: insights into iron and sulfur oxidation pathways and into biofilm formation.</title>
        <authorList>
            <person name="Talla E."/>
            <person name="Hedrich S."/>
            <person name="Mangenot S."/>
            <person name="Ji B."/>
            <person name="Johnson D.B."/>
            <person name="Barbe V."/>
            <person name="Bonnefoy V."/>
        </authorList>
    </citation>
    <scope>NUCLEOTIDE SEQUENCE [LARGE SCALE GENOMIC DNA]</scope>
    <source>
        <strain evidence="2">CF27</strain>
    </source>
</reference>
<dbReference type="RefSeq" id="WP_035193219.1">
    <property type="nucleotide sequence ID" value="NZ_CCCS020000035.1"/>
</dbReference>
<sequence>MVSGNLGTIITVVIVIGVVFFLLREALHIAFMVAGAVLVLAVLSHFMPGVSSQIFGWVDGALSDAWLWVSQYLHTVAT</sequence>